<protein>
    <submittedName>
        <fullName evidence="1">Uncharacterized protein</fullName>
    </submittedName>
</protein>
<sequence>MILNGLLDLRAEKGKFSLLSPGEAAAAADLSPRRFPFVALLRNAADRLSASVHLRQQPNVAPGPFAVVQLRSSASFSIRLPPSVVPPSRHRRNCSPPRRSFCCSILSTVAAV</sequence>
<dbReference type="Proteomes" id="UP001642487">
    <property type="component" value="Chromosome 2"/>
</dbReference>
<evidence type="ECO:0000313" key="2">
    <source>
        <dbReference type="Proteomes" id="UP001642487"/>
    </source>
</evidence>
<reference evidence="1 2" key="1">
    <citation type="submission" date="2024-03" db="EMBL/GenBank/DDBJ databases">
        <authorList>
            <person name="Gkanogiannis A."/>
            <person name="Becerra Lopez-Lavalle L."/>
        </authorList>
    </citation>
    <scope>NUCLEOTIDE SEQUENCE [LARGE SCALE GENOMIC DNA]</scope>
</reference>
<organism evidence="1 2">
    <name type="scientific">Citrullus colocynthis</name>
    <name type="common">colocynth</name>
    <dbReference type="NCBI Taxonomy" id="252529"/>
    <lineage>
        <taxon>Eukaryota</taxon>
        <taxon>Viridiplantae</taxon>
        <taxon>Streptophyta</taxon>
        <taxon>Embryophyta</taxon>
        <taxon>Tracheophyta</taxon>
        <taxon>Spermatophyta</taxon>
        <taxon>Magnoliopsida</taxon>
        <taxon>eudicotyledons</taxon>
        <taxon>Gunneridae</taxon>
        <taxon>Pentapetalae</taxon>
        <taxon>rosids</taxon>
        <taxon>fabids</taxon>
        <taxon>Cucurbitales</taxon>
        <taxon>Cucurbitaceae</taxon>
        <taxon>Benincaseae</taxon>
        <taxon>Citrullus</taxon>
    </lineage>
</organism>
<keyword evidence="2" id="KW-1185">Reference proteome</keyword>
<proteinExistence type="predicted"/>
<evidence type="ECO:0000313" key="1">
    <source>
        <dbReference type="EMBL" id="CAK9315397.1"/>
    </source>
</evidence>
<accession>A0ABP0Y9K9</accession>
<name>A0ABP0Y9K9_9ROSI</name>
<dbReference type="EMBL" id="OZ021736">
    <property type="protein sequence ID" value="CAK9315397.1"/>
    <property type="molecule type" value="Genomic_DNA"/>
</dbReference>
<gene>
    <name evidence="1" type="ORF">CITCOLO1_LOCUS7190</name>
</gene>